<evidence type="ECO:0008006" key="3">
    <source>
        <dbReference type="Google" id="ProtNLM"/>
    </source>
</evidence>
<accession>A0ABN9AHG8</accession>
<protein>
    <recommendedName>
        <fullName evidence="3">ATP synthase F0 subunit 8</fullName>
    </recommendedName>
</protein>
<gene>
    <name evidence="1" type="ORF">SPARVUS_LOCUS863264</name>
</gene>
<proteinExistence type="predicted"/>
<keyword evidence="2" id="KW-1185">Reference proteome</keyword>
<dbReference type="EMBL" id="CATNWA010000265">
    <property type="protein sequence ID" value="CAI9535429.1"/>
    <property type="molecule type" value="Genomic_DNA"/>
</dbReference>
<dbReference type="Proteomes" id="UP001162483">
    <property type="component" value="Unassembled WGS sequence"/>
</dbReference>
<sequence length="36" mass="4414">LITSWIFYFLLNKAKTTENCEKKKRFILVFVIKFCK</sequence>
<comment type="caution">
    <text evidence="1">The sequence shown here is derived from an EMBL/GenBank/DDBJ whole genome shotgun (WGS) entry which is preliminary data.</text>
</comment>
<name>A0ABN9AHG8_9NEOB</name>
<evidence type="ECO:0000313" key="2">
    <source>
        <dbReference type="Proteomes" id="UP001162483"/>
    </source>
</evidence>
<evidence type="ECO:0000313" key="1">
    <source>
        <dbReference type="EMBL" id="CAI9535429.1"/>
    </source>
</evidence>
<reference evidence="1" key="1">
    <citation type="submission" date="2023-05" db="EMBL/GenBank/DDBJ databases">
        <authorList>
            <person name="Stuckert A."/>
        </authorList>
    </citation>
    <scope>NUCLEOTIDE SEQUENCE</scope>
</reference>
<feature type="non-terminal residue" evidence="1">
    <location>
        <position position="1"/>
    </location>
</feature>
<organism evidence="1 2">
    <name type="scientific">Staurois parvus</name>
    <dbReference type="NCBI Taxonomy" id="386267"/>
    <lineage>
        <taxon>Eukaryota</taxon>
        <taxon>Metazoa</taxon>
        <taxon>Chordata</taxon>
        <taxon>Craniata</taxon>
        <taxon>Vertebrata</taxon>
        <taxon>Euteleostomi</taxon>
        <taxon>Amphibia</taxon>
        <taxon>Batrachia</taxon>
        <taxon>Anura</taxon>
        <taxon>Neobatrachia</taxon>
        <taxon>Ranoidea</taxon>
        <taxon>Ranidae</taxon>
        <taxon>Staurois</taxon>
    </lineage>
</organism>